<protein>
    <recommendedName>
        <fullName evidence="6">Trichohyalin-plectin-homology domain-containing protein</fullName>
    </recommendedName>
</protein>
<reference evidence="4" key="1">
    <citation type="journal article" date="2021" name="Mol. Ecol. Resour.">
        <title>Apolygus lucorum genome provides insights into omnivorousness and mesophyll feeding.</title>
        <authorList>
            <person name="Liu Y."/>
            <person name="Liu H."/>
            <person name="Wang H."/>
            <person name="Huang T."/>
            <person name="Liu B."/>
            <person name="Yang B."/>
            <person name="Yin L."/>
            <person name="Li B."/>
            <person name="Zhang Y."/>
            <person name="Zhang S."/>
            <person name="Jiang F."/>
            <person name="Zhang X."/>
            <person name="Ren Y."/>
            <person name="Wang B."/>
            <person name="Wang S."/>
            <person name="Lu Y."/>
            <person name="Wu K."/>
            <person name="Fan W."/>
            <person name="Wang G."/>
        </authorList>
    </citation>
    <scope>NUCLEOTIDE SEQUENCE</scope>
    <source>
        <strain evidence="4">12Hb</strain>
    </source>
</reference>
<comment type="caution">
    <text evidence="4">The sequence shown here is derived from an EMBL/GenBank/DDBJ whole genome shotgun (WGS) entry which is preliminary data.</text>
</comment>
<dbReference type="OrthoDB" id="75950at2759"/>
<evidence type="ECO:0008006" key="6">
    <source>
        <dbReference type="Google" id="ProtNLM"/>
    </source>
</evidence>
<keyword evidence="3" id="KW-0966">Cell projection</keyword>
<gene>
    <name evidence="4" type="ORF">GE061_004352</name>
</gene>
<comment type="subcellular location">
    <subcellularLocation>
        <location evidence="1">Cell projection</location>
        <location evidence="1">Cilium</location>
    </subcellularLocation>
</comment>
<keyword evidence="5" id="KW-1185">Reference proteome</keyword>
<dbReference type="InterPro" id="IPR043596">
    <property type="entry name" value="CFAP53/TCHP"/>
</dbReference>
<dbReference type="EMBL" id="WIXP02000012">
    <property type="protein sequence ID" value="KAF6201956.1"/>
    <property type="molecule type" value="Genomic_DNA"/>
</dbReference>
<evidence type="ECO:0000256" key="3">
    <source>
        <dbReference type="ARBA" id="ARBA00023273"/>
    </source>
</evidence>
<name>A0A6A4IXY5_APOLU</name>
<proteinExistence type="predicted"/>
<dbReference type="Proteomes" id="UP000466442">
    <property type="component" value="Linkage Group LG12"/>
</dbReference>
<dbReference type="PANTHER" id="PTHR31183">
    <property type="entry name" value="TRICHOPLEIN KERATIN FILAMENT-BINDING PROTEIN FAMILY MEMBER"/>
    <property type="match status" value="1"/>
</dbReference>
<dbReference type="AlphaFoldDB" id="A0A6A4IXY5"/>
<sequence>MHATSVLPGERFVTGPFGDVGYIAKRPGHGAHMDKILEVRAQNRVTVADIKKRVRDSKRVAVSNIFYKRFDEVSLRASVNRMVELGMKEEAEYFRIKQNKLRKLLIEDQSRFAHEYARKAQSSTEEMLAREHKKANEIVRGKFDGDKLRAQEIYTKMTMRNSDEFKEKLRIANLKHFSEGLEEQIRLKKYQERLEHEEEAVWDAVRESDCRKSLLQKVLDTEAAAEAKREFLASLNKQVMDEDLRRKKMDCIDTIEEEKNEEVRREWKEQLSKRDEDAVRRNTLHRKALIKQIETNRLLAERRMQEEIRIELIMQEDKRKKAEREAAEYKSNKMNAWNELVVFKESMVQSRNAAAALEQETERIFEERQKMYNKEMRETRKAMEKARRDRIVDCAEYSKRMALENAKKQAELKAMDFKRRDLAIENKAVCDRLEVILEDRNKVDRRAYNNAQTKYMSLLEERQRLEDEEMLTKMRSLSEENARRVKATLERPMAEIVGTSIHPFYHVVKAHRQ</sequence>
<keyword evidence="2" id="KW-0969">Cilium</keyword>
<evidence type="ECO:0000256" key="1">
    <source>
        <dbReference type="ARBA" id="ARBA00004138"/>
    </source>
</evidence>
<organism evidence="4 5">
    <name type="scientific">Apolygus lucorum</name>
    <name type="common">Small green plant bug</name>
    <name type="synonym">Lygocoris lucorum</name>
    <dbReference type="NCBI Taxonomy" id="248454"/>
    <lineage>
        <taxon>Eukaryota</taxon>
        <taxon>Metazoa</taxon>
        <taxon>Ecdysozoa</taxon>
        <taxon>Arthropoda</taxon>
        <taxon>Hexapoda</taxon>
        <taxon>Insecta</taxon>
        <taxon>Pterygota</taxon>
        <taxon>Neoptera</taxon>
        <taxon>Paraneoptera</taxon>
        <taxon>Hemiptera</taxon>
        <taxon>Heteroptera</taxon>
        <taxon>Panheteroptera</taxon>
        <taxon>Cimicomorpha</taxon>
        <taxon>Miridae</taxon>
        <taxon>Mirini</taxon>
        <taxon>Apolygus</taxon>
    </lineage>
</organism>
<evidence type="ECO:0000256" key="2">
    <source>
        <dbReference type="ARBA" id="ARBA00023069"/>
    </source>
</evidence>
<evidence type="ECO:0000313" key="5">
    <source>
        <dbReference type="Proteomes" id="UP000466442"/>
    </source>
</evidence>
<evidence type="ECO:0000313" key="4">
    <source>
        <dbReference type="EMBL" id="KAF6201956.1"/>
    </source>
</evidence>
<accession>A0A6A4IXY5</accession>
<dbReference type="GO" id="GO:0005929">
    <property type="term" value="C:cilium"/>
    <property type="evidence" value="ECO:0007669"/>
    <property type="project" value="UniProtKB-SubCell"/>
</dbReference>
<dbReference type="PANTHER" id="PTHR31183:SF1">
    <property type="entry name" value="CILIA- AND FLAGELLA-ASSOCIATED PROTEIN 53"/>
    <property type="match status" value="1"/>
</dbReference>